<evidence type="ECO:0000256" key="3">
    <source>
        <dbReference type="ARBA" id="ARBA00022692"/>
    </source>
</evidence>
<dbReference type="PANTHER" id="PTHR47019">
    <property type="entry name" value="LIPID II FLIPPASE MURJ"/>
    <property type="match status" value="1"/>
</dbReference>
<feature type="transmembrane region" description="Helical" evidence="8">
    <location>
        <begin position="125"/>
        <end position="143"/>
    </location>
</feature>
<accession>A0A9P1L579</accession>
<dbReference type="PRINTS" id="PR01806">
    <property type="entry name" value="VIRFACTRMVIN"/>
</dbReference>
<proteinExistence type="inferred from homology"/>
<dbReference type="NCBIfam" id="TIGR01695">
    <property type="entry name" value="murJ_mviN"/>
    <property type="match status" value="1"/>
</dbReference>
<feature type="transmembrane region" description="Helical" evidence="8">
    <location>
        <begin position="46"/>
        <end position="71"/>
    </location>
</feature>
<dbReference type="CDD" id="cd13123">
    <property type="entry name" value="MATE_MurJ_like"/>
    <property type="match status" value="1"/>
</dbReference>
<comment type="caution">
    <text evidence="10">The sequence shown here is derived from an EMBL/GenBank/DDBJ whole genome shotgun (WGS) entry which is preliminary data.</text>
</comment>
<evidence type="ECO:0000256" key="4">
    <source>
        <dbReference type="ARBA" id="ARBA00022960"/>
    </source>
</evidence>
<evidence type="ECO:0000256" key="6">
    <source>
        <dbReference type="ARBA" id="ARBA00022989"/>
    </source>
</evidence>
<dbReference type="Proteomes" id="UP000049685">
    <property type="component" value="Unassembled WGS sequence"/>
</dbReference>
<evidence type="ECO:0000256" key="1">
    <source>
        <dbReference type="ARBA" id="ARBA00004651"/>
    </source>
</evidence>
<comment type="pathway">
    <text evidence="8">Cell wall biogenesis; peptidoglycan biosynthesis.</text>
</comment>
<dbReference type="GO" id="GO:0015648">
    <property type="term" value="F:lipid-linked peptidoglycan transporter activity"/>
    <property type="evidence" value="ECO:0007669"/>
    <property type="project" value="UniProtKB-UniRule"/>
</dbReference>
<keyword evidence="8 9" id="KW-0813">Transport</keyword>
<dbReference type="GO" id="GO:0008360">
    <property type="term" value="P:regulation of cell shape"/>
    <property type="evidence" value="ECO:0007669"/>
    <property type="project" value="UniProtKB-UniRule"/>
</dbReference>
<feature type="transmembrane region" description="Helical" evidence="8">
    <location>
        <begin position="443"/>
        <end position="461"/>
    </location>
</feature>
<evidence type="ECO:0000256" key="7">
    <source>
        <dbReference type="ARBA" id="ARBA00023136"/>
    </source>
</evidence>
<comment type="function">
    <text evidence="8 9">Involved in peptidoglycan biosynthesis. Transports lipid-linked peptidoglycan precursors from the inner to the outer leaflet of the cytoplasmic membrane.</text>
</comment>
<dbReference type="GO" id="GO:0009252">
    <property type="term" value="P:peptidoglycan biosynthetic process"/>
    <property type="evidence" value="ECO:0007669"/>
    <property type="project" value="UniProtKB-UniRule"/>
</dbReference>
<evidence type="ECO:0000256" key="5">
    <source>
        <dbReference type="ARBA" id="ARBA00022984"/>
    </source>
</evidence>
<feature type="transmembrane region" description="Helical" evidence="8">
    <location>
        <begin position="264"/>
        <end position="286"/>
    </location>
</feature>
<gene>
    <name evidence="10" type="primary">murJ_4</name>
    <name evidence="8" type="synonym">murJ</name>
    <name evidence="10" type="ORF">UMC4404_15501</name>
</gene>
<feature type="transmembrane region" description="Helical" evidence="8">
    <location>
        <begin position="181"/>
        <end position="204"/>
    </location>
</feature>
<reference evidence="11" key="1">
    <citation type="submission" date="2015-01" db="EMBL/GenBank/DDBJ databases">
        <authorList>
            <person name="Aslett A.Martin."/>
            <person name="De Silva Nishadi"/>
        </authorList>
    </citation>
    <scope>NUCLEOTIDE SEQUENCE [LARGE SCALE GENOMIC DNA]</scope>
    <source>
        <strain evidence="11">UMC4404</strain>
    </source>
</reference>
<dbReference type="GO" id="GO:0071555">
    <property type="term" value="P:cell wall organization"/>
    <property type="evidence" value="ECO:0007669"/>
    <property type="project" value="UniProtKB-UniRule"/>
</dbReference>
<dbReference type="InterPro" id="IPR004268">
    <property type="entry name" value="MurJ"/>
</dbReference>
<dbReference type="GO" id="GO:0005886">
    <property type="term" value="C:plasma membrane"/>
    <property type="evidence" value="ECO:0007669"/>
    <property type="project" value="UniProtKB-SubCell"/>
</dbReference>
<dbReference type="PIRSF" id="PIRSF002869">
    <property type="entry name" value="MviN"/>
    <property type="match status" value="1"/>
</dbReference>
<keyword evidence="6 8" id="KW-1133">Transmembrane helix</keyword>
<dbReference type="HAMAP" id="MF_02078">
    <property type="entry name" value="MurJ_MviN"/>
    <property type="match status" value="1"/>
</dbReference>
<keyword evidence="2 8" id="KW-1003">Cell membrane</keyword>
<evidence type="ECO:0000313" key="11">
    <source>
        <dbReference type="Proteomes" id="UP000049685"/>
    </source>
</evidence>
<sequence length="512" mass="55698">MSKLAKATIGLMIVTMLSKVLGFGRELALTYVYGATGISDIYITASTIPTILFASVGTALATTFIPLFYELDRSNHREKSLKFTNNIFNISIIIAIAVAIFGFIFAKPLVKLFAMNFSGEKLESAVRFTRIMIFGVIFIGLSQMMSSWLQISGKFTIPGMIGIPYNIIIILGIIISSKGNINIMAIGTLVAIASQFLFQLPFAIKNGYKYRAYVNFKDEYVKKMLWLVVPVFIGVGVNQINSVVDRSLASTLGDGVITVLNSANRLNGFVLGLFISTIAAVIYPSLSKLSNQENKVRFIESVAQSINIVIILIVPISVGAIVLANPVVKIIFERGAFDSEATNMTAIALACYSIGMIGFGLREILNRVFYSLQDTKTPMINGALAMGMNIVLNIVLIRFLGYAGLALATSVSALICILLLFISLKKKIGYFGQDKILKTIIKSLISAFSMGIITIGSYKLLNSILGIGFIQDTIALFGAIGVGAVVYIVLVIILKVEEVDFITNKIKLKLNR</sequence>
<keyword evidence="7 8" id="KW-0472">Membrane</keyword>
<feature type="transmembrane region" description="Helical" evidence="8">
    <location>
        <begin position="344"/>
        <end position="365"/>
    </location>
</feature>
<organism evidence="10 11">
    <name type="scientific">Paraclostridium sordellii</name>
    <name type="common">Clostridium sordellii</name>
    <dbReference type="NCBI Taxonomy" id="1505"/>
    <lineage>
        <taxon>Bacteria</taxon>
        <taxon>Bacillati</taxon>
        <taxon>Bacillota</taxon>
        <taxon>Clostridia</taxon>
        <taxon>Peptostreptococcales</taxon>
        <taxon>Peptostreptococcaceae</taxon>
        <taxon>Paraclostridium</taxon>
    </lineage>
</organism>
<comment type="similarity">
    <text evidence="8 9">Belongs to the MurJ/MviN family.</text>
</comment>
<protein>
    <recommendedName>
        <fullName evidence="8">Probable lipid II flippase MurJ</fullName>
    </recommendedName>
</protein>
<evidence type="ECO:0000313" key="10">
    <source>
        <dbReference type="EMBL" id="CEO33570.1"/>
    </source>
</evidence>
<feature type="transmembrane region" description="Helical" evidence="8">
    <location>
        <begin position="306"/>
        <end position="324"/>
    </location>
</feature>
<dbReference type="EMBL" id="CDNY01000003">
    <property type="protein sequence ID" value="CEO33570.1"/>
    <property type="molecule type" value="Genomic_DNA"/>
</dbReference>
<feature type="transmembrane region" description="Helical" evidence="8">
    <location>
        <begin position="225"/>
        <end position="244"/>
    </location>
</feature>
<feature type="transmembrane region" description="Helical" evidence="8">
    <location>
        <begin position="155"/>
        <end position="175"/>
    </location>
</feature>
<dbReference type="InterPro" id="IPR051050">
    <property type="entry name" value="Lipid_II_flippase_MurJ/MviN"/>
</dbReference>
<keyword evidence="3 8" id="KW-0812">Transmembrane</keyword>
<name>A0A9P1L579_PARSO</name>
<dbReference type="Pfam" id="PF03023">
    <property type="entry name" value="MurJ"/>
    <property type="match status" value="1"/>
</dbReference>
<keyword evidence="4 8" id="KW-0133">Cell shape</keyword>
<evidence type="ECO:0000256" key="9">
    <source>
        <dbReference type="PIRNR" id="PIRNR002869"/>
    </source>
</evidence>
<evidence type="ECO:0000256" key="2">
    <source>
        <dbReference type="ARBA" id="ARBA00022475"/>
    </source>
</evidence>
<feature type="transmembrane region" description="Helical" evidence="8">
    <location>
        <begin position="377"/>
        <end position="396"/>
    </location>
</feature>
<keyword evidence="8 9" id="KW-0961">Cell wall biogenesis/degradation</keyword>
<dbReference type="PANTHER" id="PTHR47019:SF1">
    <property type="entry name" value="LIPID II FLIPPASE MURJ"/>
    <property type="match status" value="1"/>
</dbReference>
<comment type="subcellular location">
    <subcellularLocation>
        <location evidence="1 8">Cell membrane</location>
        <topology evidence="1 8">Multi-pass membrane protein</topology>
    </subcellularLocation>
</comment>
<dbReference type="RefSeq" id="WP_057558721.1">
    <property type="nucleotide sequence ID" value="NZ_CDNY01000003.1"/>
</dbReference>
<dbReference type="GO" id="GO:0034204">
    <property type="term" value="P:lipid translocation"/>
    <property type="evidence" value="ECO:0007669"/>
    <property type="project" value="TreeGrafter"/>
</dbReference>
<keyword evidence="5 8" id="KW-0573">Peptidoglycan synthesis</keyword>
<feature type="transmembrane region" description="Helical" evidence="8">
    <location>
        <begin position="402"/>
        <end position="422"/>
    </location>
</feature>
<dbReference type="AlphaFoldDB" id="A0A9P1L579"/>
<evidence type="ECO:0000256" key="8">
    <source>
        <dbReference type="HAMAP-Rule" id="MF_02078"/>
    </source>
</evidence>
<feature type="transmembrane region" description="Helical" evidence="8">
    <location>
        <begin position="473"/>
        <end position="494"/>
    </location>
</feature>
<feature type="transmembrane region" description="Helical" evidence="8">
    <location>
        <begin position="83"/>
        <end position="105"/>
    </location>
</feature>